<dbReference type="Pfam" id="PF00381">
    <property type="entry name" value="PTS-HPr"/>
    <property type="match status" value="1"/>
</dbReference>
<dbReference type="InterPro" id="IPR002114">
    <property type="entry name" value="PTS_HPr_Ser_P_site"/>
</dbReference>
<dbReference type="SUPFAM" id="SSF55594">
    <property type="entry name" value="HPr-like"/>
    <property type="match status" value="1"/>
</dbReference>
<comment type="caution">
    <text evidence="7">The sequence shown here is derived from an EMBL/GenBank/DDBJ whole genome shotgun (WGS) entry which is preliminary data.</text>
</comment>
<dbReference type="PROSITE" id="PS00369">
    <property type="entry name" value="PTS_HPR_HIS"/>
    <property type="match status" value="1"/>
</dbReference>
<evidence type="ECO:0000256" key="2">
    <source>
        <dbReference type="ARBA" id="ARBA00004496"/>
    </source>
</evidence>
<evidence type="ECO:0000259" key="6">
    <source>
        <dbReference type="PROSITE" id="PS51350"/>
    </source>
</evidence>
<dbReference type="InterPro" id="IPR035895">
    <property type="entry name" value="HPr-like_sf"/>
</dbReference>
<dbReference type="PROSITE" id="PS00589">
    <property type="entry name" value="PTS_HPR_SER"/>
    <property type="match status" value="1"/>
</dbReference>
<protein>
    <recommendedName>
        <fullName evidence="3">Phosphocarrier protein HPr</fullName>
    </recommendedName>
</protein>
<dbReference type="InterPro" id="IPR050399">
    <property type="entry name" value="HPr"/>
</dbReference>
<accession>A0A926FCW4</accession>
<dbReference type="RefSeq" id="WP_178347368.1">
    <property type="nucleotide sequence ID" value="NZ_JACRTE010000004.1"/>
</dbReference>
<organism evidence="7 8">
    <name type="scientific">Qingrenia yutianensis</name>
    <dbReference type="NCBI Taxonomy" id="2763676"/>
    <lineage>
        <taxon>Bacteria</taxon>
        <taxon>Bacillati</taxon>
        <taxon>Bacillota</taxon>
        <taxon>Clostridia</taxon>
        <taxon>Eubacteriales</taxon>
        <taxon>Oscillospiraceae</taxon>
        <taxon>Qingrenia</taxon>
    </lineage>
</organism>
<keyword evidence="5" id="KW-0598">Phosphotransferase system</keyword>
<proteinExistence type="predicted"/>
<feature type="domain" description="HPr" evidence="6">
    <location>
        <begin position="1"/>
        <end position="84"/>
    </location>
</feature>
<evidence type="ECO:0000256" key="3">
    <source>
        <dbReference type="ARBA" id="ARBA00020422"/>
    </source>
</evidence>
<dbReference type="InterPro" id="IPR001020">
    <property type="entry name" value="PTS_HPr_His_P_site"/>
</dbReference>
<dbReference type="PANTHER" id="PTHR33705">
    <property type="entry name" value="PHOSPHOCARRIER PROTEIN HPR"/>
    <property type="match status" value="1"/>
</dbReference>
<dbReference type="PANTHER" id="PTHR33705:SF2">
    <property type="entry name" value="PHOSPHOCARRIER PROTEIN NPR"/>
    <property type="match status" value="1"/>
</dbReference>
<gene>
    <name evidence="7" type="ORF">H8706_04605</name>
</gene>
<comment type="subcellular location">
    <subcellularLocation>
        <location evidence="2">Cytoplasm</location>
    </subcellularLocation>
</comment>
<evidence type="ECO:0000313" key="7">
    <source>
        <dbReference type="EMBL" id="MBC8596149.1"/>
    </source>
</evidence>
<dbReference type="EMBL" id="JACRTE010000004">
    <property type="protein sequence ID" value="MBC8596149.1"/>
    <property type="molecule type" value="Genomic_DNA"/>
</dbReference>
<dbReference type="Gene3D" id="3.30.1340.10">
    <property type="entry name" value="HPr-like"/>
    <property type="match status" value="1"/>
</dbReference>
<name>A0A926FCW4_9FIRM</name>
<dbReference type="PRINTS" id="PR00107">
    <property type="entry name" value="PHOSPHOCPHPR"/>
</dbReference>
<dbReference type="CDD" id="cd00367">
    <property type="entry name" value="PTS-HPr_like"/>
    <property type="match status" value="1"/>
</dbReference>
<evidence type="ECO:0000256" key="4">
    <source>
        <dbReference type="ARBA" id="ARBA00022490"/>
    </source>
</evidence>
<dbReference type="GO" id="GO:0005737">
    <property type="term" value="C:cytoplasm"/>
    <property type="evidence" value="ECO:0007669"/>
    <property type="project" value="UniProtKB-SubCell"/>
</dbReference>
<evidence type="ECO:0000256" key="5">
    <source>
        <dbReference type="ARBA" id="ARBA00022683"/>
    </source>
</evidence>
<keyword evidence="8" id="KW-1185">Reference proteome</keyword>
<evidence type="ECO:0000256" key="1">
    <source>
        <dbReference type="ARBA" id="ARBA00003681"/>
    </source>
</evidence>
<evidence type="ECO:0000313" key="8">
    <source>
        <dbReference type="Proteomes" id="UP000647416"/>
    </source>
</evidence>
<reference evidence="7" key="1">
    <citation type="submission" date="2020-08" db="EMBL/GenBank/DDBJ databases">
        <title>Genome public.</title>
        <authorList>
            <person name="Liu C."/>
            <person name="Sun Q."/>
        </authorList>
    </citation>
    <scope>NUCLEOTIDE SEQUENCE</scope>
    <source>
        <strain evidence="7">NSJ-50</strain>
    </source>
</reference>
<comment type="function">
    <text evidence="1">General (non sugar-specific) component of the phosphoenolpyruvate-dependent sugar phosphotransferase system (sugar PTS). This major carbohydrate active-transport system catalyzes the phosphorylation of incoming sugar substrates concomitantly with their translocation across the cell membrane. The phosphoryl group from phosphoenolpyruvate (PEP) is transferred to the phosphoryl carrier protein HPr by enzyme I. Phospho-HPr then transfers it to the PTS EIIA domain.</text>
</comment>
<dbReference type="InterPro" id="IPR000032">
    <property type="entry name" value="HPr-like"/>
</dbReference>
<dbReference type="AlphaFoldDB" id="A0A926FCW4"/>
<dbReference type="Proteomes" id="UP000647416">
    <property type="component" value="Unassembled WGS sequence"/>
</dbReference>
<sequence length="84" mass="9315">MVKTEYEIRHEEGLHARPASDLCKEANRFKSSVTISKDGEDYDAKSVLMVLCMGAVKGDVIEIRAEGDDEKEALEAVIKSLDTE</sequence>
<dbReference type="PROSITE" id="PS51350">
    <property type="entry name" value="PTS_HPR_DOM"/>
    <property type="match status" value="1"/>
</dbReference>
<dbReference type="NCBIfam" id="TIGR01003">
    <property type="entry name" value="PTS_HPr_family"/>
    <property type="match status" value="1"/>
</dbReference>
<dbReference type="GO" id="GO:0009401">
    <property type="term" value="P:phosphoenolpyruvate-dependent sugar phosphotransferase system"/>
    <property type="evidence" value="ECO:0007669"/>
    <property type="project" value="UniProtKB-KW"/>
</dbReference>
<keyword evidence="4" id="KW-0963">Cytoplasm</keyword>